<feature type="transmembrane region" description="Helical" evidence="16">
    <location>
        <begin position="165"/>
        <end position="190"/>
    </location>
</feature>
<dbReference type="PROSITE" id="PS51098">
    <property type="entry name" value="PTS_EIIB_TYPE_1"/>
    <property type="match status" value="1"/>
</dbReference>
<feature type="transmembrane region" description="Helical" evidence="16">
    <location>
        <begin position="125"/>
        <end position="153"/>
    </location>
</feature>
<feature type="transmembrane region" description="Helical" evidence="16">
    <location>
        <begin position="238"/>
        <end position="255"/>
    </location>
</feature>
<accession>A0AA91ECQ2</accession>
<feature type="active site" description="Phosphocysteine intermediate; for EIIB activity" evidence="15">
    <location>
        <position position="28"/>
    </location>
</feature>
<evidence type="ECO:0000256" key="7">
    <source>
        <dbReference type="ARBA" id="ARBA00022692"/>
    </source>
</evidence>
<dbReference type="GO" id="GO:0009401">
    <property type="term" value="P:phosphoenolpyruvate-dependent sugar phosphotransferase system"/>
    <property type="evidence" value="ECO:0007669"/>
    <property type="project" value="UniProtKB-KW"/>
</dbReference>
<dbReference type="InterPro" id="IPR013013">
    <property type="entry name" value="PTS_EIIC_1"/>
</dbReference>
<dbReference type="InterPro" id="IPR018113">
    <property type="entry name" value="PTrfase_EIIB_Cys"/>
</dbReference>
<dbReference type="Pfam" id="PF02378">
    <property type="entry name" value="PTS_EIIC"/>
    <property type="match status" value="1"/>
</dbReference>
<keyword evidence="8" id="KW-0418">Kinase</keyword>
<feature type="transmembrane region" description="Helical" evidence="16">
    <location>
        <begin position="267"/>
        <end position="291"/>
    </location>
</feature>
<protein>
    <recommendedName>
        <fullName evidence="12">PTS system N-acetylmuramic acid-specific EIIBC component</fullName>
        <ecNumber evidence="11">2.7.1.192</ecNumber>
    </recommendedName>
    <alternativeName>
        <fullName evidence="13">EIIBC-MurNAc</fullName>
    </alternativeName>
</protein>
<feature type="transmembrane region" description="Helical" evidence="16">
    <location>
        <begin position="311"/>
        <end position="336"/>
    </location>
</feature>
<gene>
    <name evidence="19" type="ORF">M993_03091</name>
</gene>
<evidence type="ECO:0000256" key="1">
    <source>
        <dbReference type="ARBA" id="ARBA00004651"/>
    </source>
</evidence>
<feature type="transmembrane region" description="Helical" evidence="16">
    <location>
        <begin position="407"/>
        <end position="433"/>
    </location>
</feature>
<feature type="transmembrane region" description="Helical" evidence="16">
    <location>
        <begin position="453"/>
        <end position="479"/>
    </location>
</feature>
<reference evidence="19 20" key="1">
    <citation type="submission" date="2016-04" db="EMBL/GenBank/DDBJ databases">
        <title>ATOL: Assembling a taxonomically balanced genome-scale reconstruction of the evolutionary history of the Enterobacteriaceae.</title>
        <authorList>
            <person name="Plunkett G.III."/>
            <person name="Neeno-Eckwall E.C."/>
            <person name="Glasner J.D."/>
            <person name="Perna N.T."/>
        </authorList>
    </citation>
    <scope>NUCLEOTIDE SEQUENCE [LARGE SCALE GENOMIC DNA]</scope>
    <source>
        <strain evidence="19 20">ATCC 12841</strain>
    </source>
</reference>
<dbReference type="CDD" id="cd00212">
    <property type="entry name" value="PTS_IIB_glc"/>
    <property type="match status" value="1"/>
</dbReference>
<evidence type="ECO:0000256" key="13">
    <source>
        <dbReference type="ARBA" id="ARBA00043021"/>
    </source>
</evidence>
<dbReference type="PROSITE" id="PS51103">
    <property type="entry name" value="PTS_EIIC_TYPE_1"/>
    <property type="match status" value="1"/>
</dbReference>
<keyword evidence="5 19" id="KW-0808">Transferase</keyword>
<evidence type="ECO:0000256" key="8">
    <source>
        <dbReference type="ARBA" id="ARBA00022777"/>
    </source>
</evidence>
<sequence>MAKITDTTITQILANVGGNNNITLCGHCMTRLRLTLADRARVNHAELKKIAGVMGVIEGNDQLQIVLGPGKAQTASEMMNVILSQSQSQSQSQADSSTPETDLNALAAENKKQLKSKQNNAFHSFLTKFATIFTPLIPGFIAAGLLLGIATLLQQTLILEGEIAPIWLTSLIGYMKTFSVGLFTFLSILIGFNTQKAFGGTGVNGAIIASLFILRYSAEGTVGYYAGIDNFFGLVIDPRGNIIGVLLACMFGAWIERKVRKVIPDNLDMILTSSITLLITGAITYVVIMPIGVELFKGMSWLFLHLNGNPFGTALLAGLFLIAVVFGIHQGFVPVYFALMDAQGFNSLFPILAMAGGGQVGAALALYLKAKPGSTLRMQIKGAIFPGLLGIGEPLIYGVTLPRLKPFITACLGGAVGGFFIGLVAYMGLPIGLNTVFGPSGLVSIPLITSSQGIYAGMLVYVAGVAISYAAGFILTLLFGCKNVDLT</sequence>
<keyword evidence="7 16" id="KW-0812">Transmembrane</keyword>
<keyword evidence="10 16" id="KW-0472">Membrane</keyword>
<dbReference type="AlphaFoldDB" id="A0AA91ECQ2"/>
<feature type="domain" description="PTS EIIB type-1" evidence="17">
    <location>
        <begin position="6"/>
        <end position="88"/>
    </location>
</feature>
<dbReference type="GO" id="GO:0005886">
    <property type="term" value="C:plasma membrane"/>
    <property type="evidence" value="ECO:0007669"/>
    <property type="project" value="UniProtKB-SubCell"/>
</dbReference>
<evidence type="ECO:0000256" key="16">
    <source>
        <dbReference type="SAM" id="Phobius"/>
    </source>
</evidence>
<evidence type="ECO:0000256" key="9">
    <source>
        <dbReference type="ARBA" id="ARBA00022989"/>
    </source>
</evidence>
<dbReference type="SUPFAM" id="SSF55604">
    <property type="entry name" value="Glucose permease domain IIB"/>
    <property type="match status" value="1"/>
</dbReference>
<dbReference type="RefSeq" id="WP_061554816.1">
    <property type="nucleotide sequence ID" value="NZ_LXEX01000044.1"/>
</dbReference>
<dbReference type="Proteomes" id="UP000078431">
    <property type="component" value="Unassembled WGS sequence"/>
</dbReference>
<comment type="caution">
    <text evidence="19">The sequence shown here is derived from an EMBL/GenBank/DDBJ whole genome shotgun (WGS) entry which is preliminary data.</text>
</comment>
<name>A0AA91ECQ2_9GAMM</name>
<keyword evidence="20" id="KW-1185">Reference proteome</keyword>
<evidence type="ECO:0000256" key="6">
    <source>
        <dbReference type="ARBA" id="ARBA00022683"/>
    </source>
</evidence>
<dbReference type="PANTHER" id="PTHR30175:SF3">
    <property type="entry name" value="PTS SYSTEM N-ACETYLMURAMIC ACID-SPECIFIC EIIBC COMPONENT"/>
    <property type="match status" value="1"/>
</dbReference>
<keyword evidence="4" id="KW-0762">Sugar transport</keyword>
<feature type="transmembrane region" description="Helical" evidence="16">
    <location>
        <begin position="197"/>
        <end position="218"/>
    </location>
</feature>
<dbReference type="PROSITE" id="PS01035">
    <property type="entry name" value="PTS_EIIB_TYPE_1_CYS"/>
    <property type="match status" value="1"/>
</dbReference>
<dbReference type="NCBIfam" id="NF007152">
    <property type="entry name" value="PRK09586.1"/>
    <property type="match status" value="1"/>
</dbReference>
<feature type="transmembrane region" description="Helical" evidence="16">
    <location>
        <begin position="348"/>
        <end position="368"/>
    </location>
</feature>
<comment type="catalytic activity">
    <reaction evidence="14">
        <text>N-acetyl-beta-D-muramate(out) + N(pros)-phospho-L-histidyl-[protein] = N-acetyl-beta-D-muramate 6-phosphate(in) + L-histidyl-[protein]</text>
        <dbReference type="Rhea" id="RHEA:33399"/>
        <dbReference type="Rhea" id="RHEA-COMP:9745"/>
        <dbReference type="Rhea" id="RHEA-COMP:9746"/>
        <dbReference type="ChEBI" id="CHEBI:29979"/>
        <dbReference type="ChEBI" id="CHEBI:58721"/>
        <dbReference type="ChEBI" id="CHEBI:64837"/>
        <dbReference type="ChEBI" id="CHEBI:64848"/>
        <dbReference type="EC" id="2.7.1.192"/>
    </reaction>
</comment>
<keyword evidence="2" id="KW-0813">Transport</keyword>
<feature type="transmembrane region" description="Helical" evidence="16">
    <location>
        <begin position="380"/>
        <end position="400"/>
    </location>
</feature>
<evidence type="ECO:0000256" key="5">
    <source>
        <dbReference type="ARBA" id="ARBA00022679"/>
    </source>
</evidence>
<dbReference type="FunFam" id="3.30.1360.60:FF:000001">
    <property type="entry name" value="PTS system glucose-specific IIBC component PtsG"/>
    <property type="match status" value="1"/>
</dbReference>
<feature type="domain" description="PTS EIIC type-1" evidence="18">
    <location>
        <begin position="127"/>
        <end position="487"/>
    </location>
</feature>
<evidence type="ECO:0000256" key="12">
    <source>
        <dbReference type="ARBA" id="ARBA00040399"/>
    </source>
</evidence>
<evidence type="ECO:0000259" key="17">
    <source>
        <dbReference type="PROSITE" id="PS51098"/>
    </source>
</evidence>
<dbReference type="Pfam" id="PF00367">
    <property type="entry name" value="PTS_EIIB"/>
    <property type="match status" value="1"/>
</dbReference>
<evidence type="ECO:0000313" key="20">
    <source>
        <dbReference type="Proteomes" id="UP000078431"/>
    </source>
</evidence>
<evidence type="ECO:0000256" key="10">
    <source>
        <dbReference type="ARBA" id="ARBA00023136"/>
    </source>
</evidence>
<dbReference type="EC" id="2.7.1.192" evidence="11"/>
<evidence type="ECO:0000256" key="3">
    <source>
        <dbReference type="ARBA" id="ARBA00022475"/>
    </source>
</evidence>
<dbReference type="GO" id="GO:0008982">
    <property type="term" value="F:protein-N(PI)-phosphohistidine-sugar phosphotransferase activity"/>
    <property type="evidence" value="ECO:0007669"/>
    <property type="project" value="InterPro"/>
</dbReference>
<dbReference type="InterPro" id="IPR003352">
    <property type="entry name" value="PTS_EIIC"/>
</dbReference>
<dbReference type="GO" id="GO:0090588">
    <property type="term" value="F:protein-phosphocysteine-N-acetylmuramate phosphotransferase system transporter activity"/>
    <property type="evidence" value="ECO:0007669"/>
    <property type="project" value="TreeGrafter"/>
</dbReference>
<dbReference type="InterPro" id="IPR050558">
    <property type="entry name" value="PTS_Sugar-Specific_Components"/>
</dbReference>
<dbReference type="InterPro" id="IPR001996">
    <property type="entry name" value="PTS_IIB_1"/>
</dbReference>
<evidence type="ECO:0000256" key="15">
    <source>
        <dbReference type="PROSITE-ProRule" id="PRU00421"/>
    </source>
</evidence>
<evidence type="ECO:0000256" key="11">
    <source>
        <dbReference type="ARBA" id="ARBA00039021"/>
    </source>
</evidence>
<proteinExistence type="predicted"/>
<evidence type="ECO:0000256" key="2">
    <source>
        <dbReference type="ARBA" id="ARBA00022448"/>
    </source>
</evidence>
<dbReference type="PANTHER" id="PTHR30175">
    <property type="entry name" value="PHOSPHOTRANSFERASE SYSTEM TRANSPORT PROTEIN"/>
    <property type="match status" value="1"/>
</dbReference>
<evidence type="ECO:0000313" key="19">
    <source>
        <dbReference type="EMBL" id="OAT58229.1"/>
    </source>
</evidence>
<evidence type="ECO:0000256" key="14">
    <source>
        <dbReference type="ARBA" id="ARBA00048265"/>
    </source>
</evidence>
<evidence type="ECO:0000256" key="4">
    <source>
        <dbReference type="ARBA" id="ARBA00022597"/>
    </source>
</evidence>
<keyword evidence="6" id="KW-0598">Phosphotransferase system</keyword>
<comment type="subcellular location">
    <subcellularLocation>
        <location evidence="1">Cell membrane</location>
        <topology evidence="1">Multi-pass membrane protein</topology>
    </subcellularLocation>
</comment>
<dbReference type="EMBL" id="LXEX01000044">
    <property type="protein sequence ID" value="OAT58229.1"/>
    <property type="molecule type" value="Genomic_DNA"/>
</dbReference>
<dbReference type="Gene3D" id="3.30.1360.60">
    <property type="entry name" value="Glucose permease domain IIB"/>
    <property type="match status" value="1"/>
</dbReference>
<organism evidence="19 20">
    <name type="scientific">Obesumbacterium proteus ATCC 12841</name>
    <dbReference type="NCBI Taxonomy" id="1354268"/>
    <lineage>
        <taxon>Bacteria</taxon>
        <taxon>Pseudomonadati</taxon>
        <taxon>Pseudomonadota</taxon>
        <taxon>Gammaproteobacteria</taxon>
        <taxon>Enterobacterales</taxon>
        <taxon>Hafniaceae</taxon>
        <taxon>Obesumbacterium</taxon>
    </lineage>
</organism>
<keyword evidence="3" id="KW-1003">Cell membrane</keyword>
<dbReference type="InterPro" id="IPR036878">
    <property type="entry name" value="Glu_permease_IIB"/>
</dbReference>
<dbReference type="GO" id="GO:0016301">
    <property type="term" value="F:kinase activity"/>
    <property type="evidence" value="ECO:0007669"/>
    <property type="project" value="UniProtKB-KW"/>
</dbReference>
<evidence type="ECO:0000259" key="18">
    <source>
        <dbReference type="PROSITE" id="PS51103"/>
    </source>
</evidence>
<keyword evidence="9 16" id="KW-1133">Transmembrane helix</keyword>